<keyword evidence="2" id="KW-1185">Reference proteome</keyword>
<dbReference type="RefSeq" id="WP_342691697.1">
    <property type="nucleotide sequence ID" value="NZ_JBCGDP010000008.1"/>
</dbReference>
<evidence type="ECO:0000313" key="1">
    <source>
        <dbReference type="EMBL" id="MEM0576708.1"/>
    </source>
</evidence>
<dbReference type="Proteomes" id="UP001468798">
    <property type="component" value="Unassembled WGS sequence"/>
</dbReference>
<proteinExistence type="predicted"/>
<name>A0ABU9NPW1_9FLAO</name>
<dbReference type="EMBL" id="JBCGDP010000008">
    <property type="protein sequence ID" value="MEM0576708.1"/>
    <property type="molecule type" value="Genomic_DNA"/>
</dbReference>
<reference evidence="1 2" key="1">
    <citation type="submission" date="2024-03" db="EMBL/GenBank/DDBJ databases">
        <title>Two novel species of the genus Flavobacterium exhibiting potentially degradation of complex polysaccharides.</title>
        <authorList>
            <person name="Lian X."/>
        </authorList>
    </citation>
    <scope>NUCLEOTIDE SEQUENCE [LARGE SCALE GENOMIC DNA]</scope>
    <source>
        <strain evidence="1 2">N6</strain>
    </source>
</reference>
<comment type="caution">
    <text evidence="1">The sequence shown here is derived from an EMBL/GenBank/DDBJ whole genome shotgun (WGS) entry which is preliminary data.</text>
</comment>
<gene>
    <name evidence="1" type="ORF">WFZ86_09370</name>
</gene>
<accession>A0ABU9NPW1</accession>
<protein>
    <submittedName>
        <fullName evidence="1">Uncharacterized protein</fullName>
    </submittedName>
</protein>
<evidence type="ECO:0000313" key="2">
    <source>
        <dbReference type="Proteomes" id="UP001468798"/>
    </source>
</evidence>
<organism evidence="1 2">
    <name type="scientific">Flavobacterium polysaccharolyticum</name>
    <dbReference type="NCBI Taxonomy" id="3133148"/>
    <lineage>
        <taxon>Bacteria</taxon>
        <taxon>Pseudomonadati</taxon>
        <taxon>Bacteroidota</taxon>
        <taxon>Flavobacteriia</taxon>
        <taxon>Flavobacteriales</taxon>
        <taxon>Flavobacteriaceae</taxon>
        <taxon>Flavobacterium</taxon>
    </lineage>
</organism>
<sequence>MSSEWISIEDFCAKHNIGKWNYYFAEAKQIFEFKIEELHKLIDLGLLLNGTEGGLVLGNSHQKGGIHLLQPNSENTFKYVGEMEGWEYLTHFKTASKYRNEFTEINERTKPISKYIKTTFKIPETCKVIDTTEKEIAFILVSNYNQFIINRFATKKHIKEIIALDKNIL</sequence>